<evidence type="ECO:0000313" key="2">
    <source>
        <dbReference type="Proteomes" id="UP000765509"/>
    </source>
</evidence>
<organism evidence="1 2">
    <name type="scientific">Austropuccinia psidii MF-1</name>
    <dbReference type="NCBI Taxonomy" id="1389203"/>
    <lineage>
        <taxon>Eukaryota</taxon>
        <taxon>Fungi</taxon>
        <taxon>Dikarya</taxon>
        <taxon>Basidiomycota</taxon>
        <taxon>Pucciniomycotina</taxon>
        <taxon>Pucciniomycetes</taxon>
        <taxon>Pucciniales</taxon>
        <taxon>Sphaerophragmiaceae</taxon>
        <taxon>Austropuccinia</taxon>
    </lineage>
</organism>
<dbReference type="Proteomes" id="UP000765509">
    <property type="component" value="Unassembled WGS sequence"/>
</dbReference>
<sequence length="117" mass="13883">MVSSLEYEEREFGDLIKNENYFIQKFFLKEMDELLPPSQYSVVTCEVQEINSHSQEWHSYGNSLFKNCGFPQCIFPWDSHPSLPWNTSKTAIILNSWDLFHWHGGTKDYQIEEELNN</sequence>
<protein>
    <submittedName>
        <fullName evidence="1">Uncharacterized protein</fullName>
    </submittedName>
</protein>
<comment type="caution">
    <text evidence="1">The sequence shown here is derived from an EMBL/GenBank/DDBJ whole genome shotgun (WGS) entry which is preliminary data.</text>
</comment>
<reference evidence="1" key="1">
    <citation type="submission" date="2021-03" db="EMBL/GenBank/DDBJ databases">
        <title>Draft genome sequence of rust myrtle Austropuccinia psidii MF-1, a brazilian biotype.</title>
        <authorList>
            <person name="Quecine M.C."/>
            <person name="Pachon D.M.R."/>
            <person name="Bonatelli M.L."/>
            <person name="Correr F.H."/>
            <person name="Franceschini L.M."/>
            <person name="Leite T.F."/>
            <person name="Margarido G.R.A."/>
            <person name="Almeida C.A."/>
            <person name="Ferrarezi J.A."/>
            <person name="Labate C.A."/>
        </authorList>
    </citation>
    <scope>NUCLEOTIDE SEQUENCE</scope>
    <source>
        <strain evidence="1">MF-1</strain>
    </source>
</reference>
<proteinExistence type="predicted"/>
<accession>A0A9Q3FKY8</accession>
<keyword evidence="2" id="KW-1185">Reference proteome</keyword>
<evidence type="ECO:0000313" key="1">
    <source>
        <dbReference type="EMBL" id="MBW0542116.1"/>
    </source>
</evidence>
<gene>
    <name evidence="1" type="ORF">O181_081831</name>
</gene>
<dbReference type="AlphaFoldDB" id="A0A9Q3FKY8"/>
<dbReference type="EMBL" id="AVOT02046825">
    <property type="protein sequence ID" value="MBW0542116.1"/>
    <property type="molecule type" value="Genomic_DNA"/>
</dbReference>
<name>A0A9Q3FKY8_9BASI</name>